<evidence type="ECO:0000313" key="1">
    <source>
        <dbReference type="EMBL" id="OCK88272.1"/>
    </source>
</evidence>
<organism evidence="1 2">
    <name type="scientific">Cenococcum geophilum 1.58</name>
    <dbReference type="NCBI Taxonomy" id="794803"/>
    <lineage>
        <taxon>Eukaryota</taxon>
        <taxon>Fungi</taxon>
        <taxon>Dikarya</taxon>
        <taxon>Ascomycota</taxon>
        <taxon>Pezizomycotina</taxon>
        <taxon>Dothideomycetes</taxon>
        <taxon>Pleosporomycetidae</taxon>
        <taxon>Gloniales</taxon>
        <taxon>Gloniaceae</taxon>
        <taxon>Cenococcum</taxon>
    </lineage>
</organism>
<feature type="non-terminal residue" evidence="1">
    <location>
        <position position="1"/>
    </location>
</feature>
<proteinExistence type="predicted"/>
<dbReference type="EMBL" id="KV748245">
    <property type="protein sequence ID" value="OCK88272.1"/>
    <property type="molecule type" value="Genomic_DNA"/>
</dbReference>
<accession>A0ACC8EPN7</accession>
<sequence length="81" mass="9632">TTRGGNVIKEKAFLYAKYYNIFVHLGLITRFKEALELYQLRWALGKNINDTLTPEEQNQTMGHLSSMYKRYYILIYITSNY</sequence>
<protein>
    <submittedName>
        <fullName evidence="1">Uncharacterized protein</fullName>
    </submittedName>
</protein>
<dbReference type="Proteomes" id="UP000250078">
    <property type="component" value="Unassembled WGS sequence"/>
</dbReference>
<gene>
    <name evidence="1" type="ORF">K441DRAFT_589527</name>
</gene>
<evidence type="ECO:0000313" key="2">
    <source>
        <dbReference type="Proteomes" id="UP000250078"/>
    </source>
</evidence>
<name>A0ACC8EPN7_9PEZI</name>
<reference evidence="1 2" key="1">
    <citation type="journal article" date="2016" name="Nat. Commun.">
        <title>Ectomycorrhizal ecology is imprinted in the genome of the dominant symbiotic fungus Cenococcum geophilum.</title>
        <authorList>
            <consortium name="DOE Joint Genome Institute"/>
            <person name="Peter M."/>
            <person name="Kohler A."/>
            <person name="Ohm R.A."/>
            <person name="Kuo A."/>
            <person name="Krutzmann J."/>
            <person name="Morin E."/>
            <person name="Arend M."/>
            <person name="Barry K.W."/>
            <person name="Binder M."/>
            <person name="Choi C."/>
            <person name="Clum A."/>
            <person name="Copeland A."/>
            <person name="Grisel N."/>
            <person name="Haridas S."/>
            <person name="Kipfer T."/>
            <person name="LaButti K."/>
            <person name="Lindquist E."/>
            <person name="Lipzen A."/>
            <person name="Maire R."/>
            <person name="Meier B."/>
            <person name="Mihaltcheva S."/>
            <person name="Molinier V."/>
            <person name="Murat C."/>
            <person name="Poggeler S."/>
            <person name="Quandt C.A."/>
            <person name="Sperisen C."/>
            <person name="Tritt A."/>
            <person name="Tisserant E."/>
            <person name="Crous P.W."/>
            <person name="Henrissat B."/>
            <person name="Nehls U."/>
            <person name="Egli S."/>
            <person name="Spatafora J.W."/>
            <person name="Grigoriev I.V."/>
            <person name="Martin F.M."/>
        </authorList>
    </citation>
    <scope>NUCLEOTIDE SEQUENCE [LARGE SCALE GENOMIC DNA]</scope>
    <source>
        <strain evidence="1 2">1.58</strain>
    </source>
</reference>
<keyword evidence="2" id="KW-1185">Reference proteome</keyword>